<accession>A0A538SV39</accession>
<dbReference type="PROSITE" id="PS51193">
    <property type="entry name" value="HELICASE_ATP_BIND_2"/>
    <property type="match status" value="1"/>
</dbReference>
<dbReference type="GO" id="GO:0016787">
    <property type="term" value="F:hydrolase activity"/>
    <property type="evidence" value="ECO:0007669"/>
    <property type="project" value="UniProtKB-KW"/>
</dbReference>
<dbReference type="PANTHER" id="PTHR11472">
    <property type="entry name" value="DNA REPAIR DEAD HELICASE RAD3/XP-D SUBFAMILY MEMBER"/>
    <property type="match status" value="1"/>
</dbReference>
<evidence type="ECO:0000259" key="9">
    <source>
        <dbReference type="PROSITE" id="PS51193"/>
    </source>
</evidence>
<evidence type="ECO:0000256" key="7">
    <source>
        <dbReference type="SAM" id="MobiDB-lite"/>
    </source>
</evidence>
<dbReference type="PANTHER" id="PTHR11472:SF34">
    <property type="entry name" value="REGULATOR OF TELOMERE ELONGATION HELICASE 1"/>
    <property type="match status" value="1"/>
</dbReference>
<feature type="domain" description="Helicase ATP-binding" evidence="9">
    <location>
        <begin position="103"/>
        <end position="385"/>
    </location>
</feature>
<dbReference type="InterPro" id="IPR014001">
    <property type="entry name" value="Helicase_ATP-bd"/>
</dbReference>
<evidence type="ECO:0000313" key="11">
    <source>
        <dbReference type="Proteomes" id="UP000317716"/>
    </source>
</evidence>
<dbReference type="SMART" id="SM00487">
    <property type="entry name" value="DEXDc"/>
    <property type="match status" value="1"/>
</dbReference>
<name>A0A538SV39_UNCEI</name>
<feature type="region of interest" description="Disordered" evidence="7">
    <location>
        <begin position="1"/>
        <end position="78"/>
    </location>
</feature>
<sequence length="699" mass="75578">MALVPEPGPARVPVLGSCLDGNAQSGRSRRRPVRHDAEGRRRVRHATRDGERSGRHRLRPRAGSPAARGQDPPASGLDILSAATPRETELAREVERRLAPGGDVSRSWPHYAPRPGQIALARDVARAVGRGGVLLAEAPTGVGKSLAYLLPGVLHAAETGRRVVIATCTRSLQDQLFERDLPALLGVLGLELRCARLKGKQNYVCEPTLALAEERGPEERDVLEQLKRWAATDSEGDLDRFPAADADTFRRLRPRVAADPHACTVATCRRARECFWVRARRQASESALVVVNHALLALSGEVEGLLPDFDVLIVDEAHRLEGVLLSQLERSVSRHRFEEALRMLGSARARGGSGGLIARLGAYTAPLLRRGGPLPTDAADTLADLAARMSRCRDDVDRLFERLTPAGPTPDGFGGRVRHHSALELLGRDLAPLQTVLEHCAAFSGALQRLATPLESAGEAGSELATESLQVAARFGLLGSDLESLVEAADREWVYWRTREKAAGLGVVELKGSPVSAAFHARRLVLERARTVVLTSATLRGGPDFSFVAGRLGLGDEAGMPYESGTYPSPFALERQVASFIFDGGEEAEAVAAVVTALARATRRNLLALFTAHMRLGRARDASARNAAPSCSGCRACGKVWTFRVLPWRSWSWQSCRSRCRTIPWYRRAASGCASAGSIRFARTPCRRRSYGSARGSAG</sequence>
<comment type="cofactor">
    <cofactor evidence="1">
        <name>[4Fe-4S] cluster</name>
        <dbReference type="ChEBI" id="CHEBI:49883"/>
    </cofactor>
</comment>
<dbReference type="Proteomes" id="UP000317716">
    <property type="component" value="Unassembled WGS sequence"/>
</dbReference>
<dbReference type="InterPro" id="IPR045028">
    <property type="entry name" value="DinG/Rad3-like"/>
</dbReference>
<dbReference type="GO" id="GO:0003676">
    <property type="term" value="F:nucleic acid binding"/>
    <property type="evidence" value="ECO:0007669"/>
    <property type="project" value="InterPro"/>
</dbReference>
<evidence type="ECO:0000256" key="6">
    <source>
        <dbReference type="ARBA" id="ARBA00048954"/>
    </source>
</evidence>
<evidence type="ECO:0000256" key="1">
    <source>
        <dbReference type="ARBA" id="ARBA00001966"/>
    </source>
</evidence>
<comment type="caution">
    <text evidence="10">The sequence shown here is derived from an EMBL/GenBank/DDBJ whole genome shotgun (WGS) entry which is preliminary data.</text>
</comment>
<dbReference type="InterPro" id="IPR027417">
    <property type="entry name" value="P-loop_NTPase"/>
</dbReference>
<keyword evidence="3" id="KW-0378">Hydrolase</keyword>
<evidence type="ECO:0000256" key="2">
    <source>
        <dbReference type="ARBA" id="ARBA00022741"/>
    </source>
</evidence>
<feature type="compositionally biased region" description="Pro residues" evidence="7">
    <location>
        <begin position="1"/>
        <end position="10"/>
    </location>
</feature>
<dbReference type="AlphaFoldDB" id="A0A538SV39"/>
<protein>
    <recommendedName>
        <fullName evidence="5">DNA 5'-3' helicase</fullName>
        <ecNumber evidence="5">5.6.2.3</ecNumber>
    </recommendedName>
</protein>
<reference evidence="10 11" key="1">
    <citation type="journal article" date="2019" name="Nat. Microbiol.">
        <title>Mediterranean grassland soil C-N compound turnover is dependent on rainfall and depth, and is mediated by genomically divergent microorganisms.</title>
        <authorList>
            <person name="Diamond S."/>
            <person name="Andeer P.F."/>
            <person name="Li Z."/>
            <person name="Crits-Christoph A."/>
            <person name="Burstein D."/>
            <person name="Anantharaman K."/>
            <person name="Lane K.R."/>
            <person name="Thomas B.C."/>
            <person name="Pan C."/>
            <person name="Northen T.R."/>
            <person name="Banfield J.F."/>
        </authorList>
    </citation>
    <scope>NUCLEOTIDE SEQUENCE [LARGE SCALE GENOMIC DNA]</scope>
    <source>
        <strain evidence="10">WS_2</strain>
    </source>
</reference>
<feature type="domain" description="Helicase ATP-binding" evidence="8">
    <location>
        <begin position="125"/>
        <end position="347"/>
    </location>
</feature>
<dbReference type="Gene3D" id="3.40.50.300">
    <property type="entry name" value="P-loop containing nucleotide triphosphate hydrolases"/>
    <property type="match status" value="1"/>
</dbReference>
<proteinExistence type="predicted"/>
<evidence type="ECO:0000259" key="8">
    <source>
        <dbReference type="PROSITE" id="PS51192"/>
    </source>
</evidence>
<dbReference type="InterPro" id="IPR014013">
    <property type="entry name" value="Helic_SF1/SF2_ATP-bd_DinG/Rad3"/>
</dbReference>
<organism evidence="10 11">
    <name type="scientific">Eiseniibacteriota bacterium</name>
    <dbReference type="NCBI Taxonomy" id="2212470"/>
    <lineage>
        <taxon>Bacteria</taxon>
        <taxon>Candidatus Eiseniibacteriota</taxon>
    </lineage>
</organism>
<dbReference type="EC" id="5.6.2.3" evidence="5"/>
<dbReference type="SUPFAM" id="SSF52540">
    <property type="entry name" value="P-loop containing nucleoside triphosphate hydrolases"/>
    <property type="match status" value="1"/>
</dbReference>
<keyword evidence="2" id="KW-0547">Nucleotide-binding</keyword>
<dbReference type="PROSITE" id="PS51192">
    <property type="entry name" value="HELICASE_ATP_BIND_1"/>
    <property type="match status" value="1"/>
</dbReference>
<dbReference type="GO" id="GO:0043139">
    <property type="term" value="F:5'-3' DNA helicase activity"/>
    <property type="evidence" value="ECO:0007669"/>
    <property type="project" value="UniProtKB-EC"/>
</dbReference>
<comment type="catalytic activity">
    <reaction evidence="6">
        <text>ATP + H2O = ADP + phosphate + H(+)</text>
        <dbReference type="Rhea" id="RHEA:13065"/>
        <dbReference type="ChEBI" id="CHEBI:15377"/>
        <dbReference type="ChEBI" id="CHEBI:15378"/>
        <dbReference type="ChEBI" id="CHEBI:30616"/>
        <dbReference type="ChEBI" id="CHEBI:43474"/>
        <dbReference type="ChEBI" id="CHEBI:456216"/>
        <dbReference type="EC" id="5.6.2.3"/>
    </reaction>
</comment>
<dbReference type="EMBL" id="VBOS01000227">
    <property type="protein sequence ID" value="TMQ55258.1"/>
    <property type="molecule type" value="Genomic_DNA"/>
</dbReference>
<dbReference type="GO" id="GO:0005524">
    <property type="term" value="F:ATP binding"/>
    <property type="evidence" value="ECO:0007669"/>
    <property type="project" value="UniProtKB-KW"/>
</dbReference>
<keyword evidence="10" id="KW-0347">Helicase</keyword>
<evidence type="ECO:0000313" key="10">
    <source>
        <dbReference type="EMBL" id="TMQ55258.1"/>
    </source>
</evidence>
<evidence type="ECO:0000256" key="5">
    <source>
        <dbReference type="ARBA" id="ARBA00044969"/>
    </source>
</evidence>
<dbReference type="InterPro" id="IPR011545">
    <property type="entry name" value="DEAD/DEAH_box_helicase_dom"/>
</dbReference>
<keyword evidence="4" id="KW-0067">ATP-binding</keyword>
<evidence type="ECO:0000256" key="3">
    <source>
        <dbReference type="ARBA" id="ARBA00022801"/>
    </source>
</evidence>
<dbReference type="Pfam" id="PF00270">
    <property type="entry name" value="DEAD"/>
    <property type="match status" value="1"/>
</dbReference>
<evidence type="ECO:0000256" key="4">
    <source>
        <dbReference type="ARBA" id="ARBA00022840"/>
    </source>
</evidence>
<feature type="compositionally biased region" description="Basic and acidic residues" evidence="7">
    <location>
        <begin position="34"/>
        <end position="53"/>
    </location>
</feature>
<gene>
    <name evidence="10" type="ORF">E6K72_06685</name>
</gene>